<dbReference type="EMBL" id="JBIGHX010000008">
    <property type="protein sequence ID" value="MFG6463834.1"/>
    <property type="molecule type" value="Genomic_DNA"/>
</dbReference>
<organism evidence="19 20">
    <name type="scientific">Pelomonas lactea</name>
    <dbReference type="NCBI Taxonomy" id="3299030"/>
    <lineage>
        <taxon>Bacteria</taxon>
        <taxon>Pseudomonadati</taxon>
        <taxon>Pseudomonadota</taxon>
        <taxon>Betaproteobacteria</taxon>
        <taxon>Burkholderiales</taxon>
        <taxon>Sphaerotilaceae</taxon>
        <taxon>Roseateles</taxon>
    </lineage>
</organism>
<protein>
    <submittedName>
        <fullName evidence="19">TonB-dependent receptor</fullName>
    </submittedName>
</protein>
<keyword evidence="4 14" id="KW-1134">Transmembrane beta strand</keyword>
<keyword evidence="9" id="KW-0406">Ion transport</keyword>
<dbReference type="Gene3D" id="2.170.130.10">
    <property type="entry name" value="TonB-dependent receptor, plug domain"/>
    <property type="match status" value="1"/>
</dbReference>
<keyword evidence="5" id="KW-0410">Iron transport</keyword>
<dbReference type="Pfam" id="PF00593">
    <property type="entry name" value="TonB_dep_Rec_b-barrel"/>
    <property type="match status" value="1"/>
</dbReference>
<evidence type="ECO:0000313" key="20">
    <source>
        <dbReference type="Proteomes" id="UP001606302"/>
    </source>
</evidence>
<dbReference type="Gene3D" id="2.40.170.20">
    <property type="entry name" value="TonB-dependent receptor, beta-barrel domain"/>
    <property type="match status" value="1"/>
</dbReference>
<feature type="domain" description="TonB-dependent receptor plug" evidence="18">
    <location>
        <begin position="59"/>
        <end position="172"/>
    </location>
</feature>
<sequence length="768" mass="80532">MSSSRVLSRRPTVQPLSAAIALALLSAAAHAQQGAATETADGLKLDAVVVTGASTAKSKMRSSVAISTIESEGVGAVTAASSTDLLRGVPGIRAEASGGESNANVAVRGIPVSAGGARYIQFQEDGLPVLQFGDIAFATPDTWMRADAGFERLEVVRGGSAALLATGAPGGIINFITKTGLEQGGSIQLTKGLDFDQTRVDFGYGGRLAPKTRFFVGGFYRVGDGGRQGADGTENGGQVRANVTFELEGKSFVRFSVKHLDDHTPTFMPTPVKYVNGSIQELPGLDPRRAAFYDVAWPMDNTLTNTNGRATSNIRDGLSAKSDAFGVEMDLDAGGGFRLQNKFSWSRNSGRFIGIFPGDDVSAAPAGTTIATGPDAGTAYTGNRFTAVVFNTKVDNAGLMANDLKFSRGFDVGSGAKLNAVAGLYTSVQQLDLTWNFNQYSLSASGEGARVLNVPGVVNGSPGFGGCCSNTQDSKYTTNAPYLVLNYEAGPLSADIGVRRDNQKASGAYYQSNAGVSYDLTKPNAIDYDFGRTSYSLGGNYALSQDLSVFARYSDGAAYNADRITFFNNPNLVNGKSPTIPTNKVKQSEVGVKIRGNGMSLFATLFHAKTDEVNVDVTTSPIVAKANSYRSNGLELEGSARFGVVSLLGGLTYTSAKQADGRAPKRQAKVVYQLTPTVNLNDALTFGVGIVGTTKSLDDGPGGALTITLPAYTVVNAFASYALTDKATLSLAANNLFNEIAYTESNDGRGAARAYTGRTVKASLRYSF</sequence>
<keyword evidence="12 19" id="KW-0675">Receptor</keyword>
<keyword evidence="8" id="KW-0408">Iron</keyword>
<evidence type="ECO:0000256" key="14">
    <source>
        <dbReference type="PROSITE-ProRule" id="PRU01360"/>
    </source>
</evidence>
<comment type="caution">
    <text evidence="19">The sequence shown here is derived from an EMBL/GenBank/DDBJ whole genome shotgun (WGS) entry which is preliminary data.</text>
</comment>
<evidence type="ECO:0000256" key="5">
    <source>
        <dbReference type="ARBA" id="ARBA00022496"/>
    </source>
</evidence>
<evidence type="ECO:0000259" key="17">
    <source>
        <dbReference type="Pfam" id="PF00593"/>
    </source>
</evidence>
<keyword evidence="3 14" id="KW-0813">Transport</keyword>
<evidence type="ECO:0000256" key="13">
    <source>
        <dbReference type="ARBA" id="ARBA00023237"/>
    </source>
</evidence>
<evidence type="ECO:0000256" key="3">
    <source>
        <dbReference type="ARBA" id="ARBA00022448"/>
    </source>
</evidence>
<keyword evidence="7 16" id="KW-0732">Signal</keyword>
<evidence type="ECO:0000256" key="11">
    <source>
        <dbReference type="ARBA" id="ARBA00023136"/>
    </source>
</evidence>
<dbReference type="SUPFAM" id="SSF56935">
    <property type="entry name" value="Porins"/>
    <property type="match status" value="1"/>
</dbReference>
<feature type="signal peptide" evidence="16">
    <location>
        <begin position="1"/>
        <end position="31"/>
    </location>
</feature>
<keyword evidence="6 14" id="KW-0812">Transmembrane</keyword>
<evidence type="ECO:0000256" key="2">
    <source>
        <dbReference type="ARBA" id="ARBA00009810"/>
    </source>
</evidence>
<proteinExistence type="inferred from homology"/>
<dbReference type="PROSITE" id="PS52016">
    <property type="entry name" value="TONB_DEPENDENT_REC_3"/>
    <property type="match status" value="1"/>
</dbReference>
<gene>
    <name evidence="19" type="ORF">ACG04Q_19825</name>
</gene>
<feature type="domain" description="TonB-dependent receptor-like beta-barrel" evidence="17">
    <location>
        <begin position="295"/>
        <end position="736"/>
    </location>
</feature>
<evidence type="ECO:0000256" key="15">
    <source>
        <dbReference type="RuleBase" id="RU003357"/>
    </source>
</evidence>
<reference evidence="19 20" key="1">
    <citation type="submission" date="2024-08" db="EMBL/GenBank/DDBJ databases">
        <authorList>
            <person name="Lu H."/>
        </authorList>
    </citation>
    <scope>NUCLEOTIDE SEQUENCE [LARGE SCALE GENOMIC DNA]</scope>
    <source>
        <strain evidence="19 20">DXS20W</strain>
    </source>
</reference>
<evidence type="ECO:0000256" key="9">
    <source>
        <dbReference type="ARBA" id="ARBA00023065"/>
    </source>
</evidence>
<keyword evidence="13 14" id="KW-0998">Cell outer membrane</keyword>
<evidence type="ECO:0000256" key="16">
    <source>
        <dbReference type="SAM" id="SignalP"/>
    </source>
</evidence>
<evidence type="ECO:0000256" key="6">
    <source>
        <dbReference type="ARBA" id="ARBA00022692"/>
    </source>
</evidence>
<evidence type="ECO:0000256" key="4">
    <source>
        <dbReference type="ARBA" id="ARBA00022452"/>
    </source>
</evidence>
<dbReference type="Proteomes" id="UP001606302">
    <property type="component" value="Unassembled WGS sequence"/>
</dbReference>
<dbReference type="InterPro" id="IPR036942">
    <property type="entry name" value="Beta-barrel_TonB_sf"/>
</dbReference>
<keyword evidence="20" id="KW-1185">Reference proteome</keyword>
<dbReference type="InterPro" id="IPR012910">
    <property type="entry name" value="Plug_dom"/>
</dbReference>
<feature type="chain" id="PRO_5047228087" evidence="16">
    <location>
        <begin position="32"/>
        <end position="768"/>
    </location>
</feature>
<dbReference type="InterPro" id="IPR039426">
    <property type="entry name" value="TonB-dep_rcpt-like"/>
</dbReference>
<dbReference type="InterPro" id="IPR037066">
    <property type="entry name" value="Plug_dom_sf"/>
</dbReference>
<dbReference type="InterPro" id="IPR000531">
    <property type="entry name" value="Beta-barrel_TonB"/>
</dbReference>
<comment type="subcellular location">
    <subcellularLocation>
        <location evidence="1 14">Cell outer membrane</location>
        <topology evidence="1 14">Multi-pass membrane protein</topology>
    </subcellularLocation>
</comment>
<name>A0ABW7GPE3_9BURK</name>
<evidence type="ECO:0000259" key="18">
    <source>
        <dbReference type="Pfam" id="PF07715"/>
    </source>
</evidence>
<keyword evidence="11 14" id="KW-0472">Membrane</keyword>
<dbReference type="Pfam" id="PF07715">
    <property type="entry name" value="Plug"/>
    <property type="match status" value="1"/>
</dbReference>
<keyword evidence="10 15" id="KW-0798">TonB box</keyword>
<evidence type="ECO:0000256" key="7">
    <source>
        <dbReference type="ARBA" id="ARBA00022729"/>
    </source>
</evidence>
<dbReference type="PANTHER" id="PTHR32552">
    <property type="entry name" value="FERRICHROME IRON RECEPTOR-RELATED"/>
    <property type="match status" value="1"/>
</dbReference>
<evidence type="ECO:0000256" key="8">
    <source>
        <dbReference type="ARBA" id="ARBA00023004"/>
    </source>
</evidence>
<comment type="similarity">
    <text evidence="2 14 15">Belongs to the TonB-dependent receptor family.</text>
</comment>
<evidence type="ECO:0000256" key="12">
    <source>
        <dbReference type="ARBA" id="ARBA00023170"/>
    </source>
</evidence>
<evidence type="ECO:0000256" key="1">
    <source>
        <dbReference type="ARBA" id="ARBA00004571"/>
    </source>
</evidence>
<evidence type="ECO:0000313" key="19">
    <source>
        <dbReference type="EMBL" id="MFG6463834.1"/>
    </source>
</evidence>
<dbReference type="PANTHER" id="PTHR32552:SF89">
    <property type="entry name" value="CATECHOLATE SIDEROPHORE RECEPTOR FIU"/>
    <property type="match status" value="1"/>
</dbReference>
<dbReference type="RefSeq" id="WP_394513035.1">
    <property type="nucleotide sequence ID" value="NZ_JBIGHX010000008.1"/>
</dbReference>
<evidence type="ECO:0000256" key="10">
    <source>
        <dbReference type="ARBA" id="ARBA00023077"/>
    </source>
</evidence>
<accession>A0ABW7GPE3</accession>